<evidence type="ECO:0000259" key="14">
    <source>
        <dbReference type="PROSITE" id="PS51669"/>
    </source>
</evidence>
<keyword evidence="5 13" id="KW-0874">Quinone</keyword>
<dbReference type="Pfam" id="PF10588">
    <property type="entry name" value="NADH-G_4Fe-4S_3"/>
    <property type="match status" value="1"/>
</dbReference>
<dbReference type="Gene3D" id="3.40.50.740">
    <property type="match status" value="1"/>
</dbReference>
<dbReference type="PROSITE" id="PS51669">
    <property type="entry name" value="4FE4S_MOW_BIS_MGD"/>
    <property type="match status" value="1"/>
</dbReference>
<protein>
    <recommendedName>
        <fullName evidence="13">NADH-quinone oxidoreductase</fullName>
        <ecNumber evidence="13">7.1.1.-</ecNumber>
    </recommendedName>
</protein>
<keyword evidence="8 13" id="KW-0408">Iron</keyword>
<dbReference type="PROSITE" id="PS00641">
    <property type="entry name" value="COMPLEX1_75K_1"/>
    <property type="match status" value="1"/>
</dbReference>
<comment type="catalytic activity">
    <reaction evidence="12 13">
        <text>a quinone + NADH + 5 H(+)(in) = a quinol + NAD(+) + 4 H(+)(out)</text>
        <dbReference type="Rhea" id="RHEA:57888"/>
        <dbReference type="ChEBI" id="CHEBI:15378"/>
        <dbReference type="ChEBI" id="CHEBI:24646"/>
        <dbReference type="ChEBI" id="CHEBI:57540"/>
        <dbReference type="ChEBI" id="CHEBI:57945"/>
        <dbReference type="ChEBI" id="CHEBI:132124"/>
    </reaction>
</comment>
<keyword evidence="3 13" id="KW-0004">4Fe-4S</keyword>
<dbReference type="EC" id="7.1.1.-" evidence="13"/>
<evidence type="ECO:0000259" key="15">
    <source>
        <dbReference type="PROSITE" id="PS51839"/>
    </source>
</evidence>
<dbReference type="GO" id="GO:0048038">
    <property type="term" value="F:quinone binding"/>
    <property type="evidence" value="ECO:0007669"/>
    <property type="project" value="UniProtKB-UniRule"/>
</dbReference>
<feature type="domain" description="4Fe-4S His(Cys)3-ligated-type" evidence="15">
    <location>
        <begin position="82"/>
        <end position="121"/>
    </location>
</feature>
<dbReference type="InterPro" id="IPR001041">
    <property type="entry name" value="2Fe-2S_ferredoxin-type"/>
</dbReference>
<dbReference type="InterPro" id="IPR054351">
    <property type="entry name" value="NADH_UbQ_OxRdtase_ferredoxin"/>
</dbReference>
<keyword evidence="6 13" id="KW-0479">Metal-binding</keyword>
<dbReference type="GO" id="GO:0051539">
    <property type="term" value="F:4 iron, 4 sulfur cluster binding"/>
    <property type="evidence" value="ECO:0007669"/>
    <property type="project" value="UniProtKB-KW"/>
</dbReference>
<dbReference type="PROSITE" id="PS00642">
    <property type="entry name" value="COMPLEX1_75K_2"/>
    <property type="match status" value="1"/>
</dbReference>
<evidence type="ECO:0000256" key="2">
    <source>
        <dbReference type="ARBA" id="ARBA00005404"/>
    </source>
</evidence>
<dbReference type="PANTHER" id="PTHR43105:SF13">
    <property type="entry name" value="NADH-UBIQUINONE OXIDOREDUCTASE 75 KDA SUBUNIT, MITOCHONDRIAL"/>
    <property type="match status" value="1"/>
</dbReference>
<dbReference type="FunFam" id="3.10.20.740:FF:000001">
    <property type="entry name" value="NADH-quinone oxidoreductase subunit G"/>
    <property type="match status" value="1"/>
</dbReference>
<dbReference type="InterPro" id="IPR006656">
    <property type="entry name" value="Mopterin_OxRdtase"/>
</dbReference>
<evidence type="ECO:0000256" key="5">
    <source>
        <dbReference type="ARBA" id="ARBA00022719"/>
    </source>
</evidence>
<dbReference type="Pfam" id="PF00384">
    <property type="entry name" value="Molybdopterin"/>
    <property type="match status" value="1"/>
</dbReference>
<dbReference type="InterPro" id="IPR006963">
    <property type="entry name" value="Mopterin_OxRdtase_4Fe-4S_dom"/>
</dbReference>
<evidence type="ECO:0000256" key="4">
    <source>
        <dbReference type="ARBA" id="ARBA00022714"/>
    </source>
</evidence>
<dbReference type="InterPro" id="IPR019574">
    <property type="entry name" value="NADH_UbQ_OxRdtase_Gsu_4Fe4S-bd"/>
</dbReference>
<comment type="subunit">
    <text evidence="11">Composed of 13 different subunits. Subunits NuoCD, E, F, and G constitute the peripheral sector of the complex.</text>
</comment>
<dbReference type="InterPro" id="IPR010228">
    <property type="entry name" value="NADH_UbQ_OxRdtase_Gsu"/>
</dbReference>
<evidence type="ECO:0000256" key="11">
    <source>
        <dbReference type="ARBA" id="ARBA00026021"/>
    </source>
</evidence>
<keyword evidence="4 13" id="KW-0001">2Fe-2S</keyword>
<name>B8GNZ1_THISH</name>
<dbReference type="STRING" id="396588.Tgr7_0992"/>
<evidence type="ECO:0000256" key="9">
    <source>
        <dbReference type="ARBA" id="ARBA00023014"/>
    </source>
</evidence>
<reference evidence="16 17" key="1">
    <citation type="journal article" date="2011" name="Stand. Genomic Sci.">
        <title>Complete genome sequence of 'Thioalkalivibrio sulfidophilus' HL-EbGr7.</title>
        <authorList>
            <person name="Muyzer G."/>
            <person name="Sorokin D.Y."/>
            <person name="Mavromatis K."/>
            <person name="Lapidus A."/>
            <person name="Clum A."/>
            <person name="Ivanova N."/>
            <person name="Pati A."/>
            <person name="d'Haeseleer P."/>
            <person name="Woyke T."/>
            <person name="Kyrpides N.C."/>
        </authorList>
    </citation>
    <scope>NUCLEOTIDE SEQUENCE [LARGE SCALE GENOMIC DNA]</scope>
    <source>
        <strain evidence="16 17">HL-EbGR7</strain>
    </source>
</reference>
<dbReference type="SUPFAM" id="SSF50692">
    <property type="entry name" value="ADC-like"/>
    <property type="match status" value="1"/>
</dbReference>
<comment type="cofactor">
    <cofactor evidence="1 13">
        <name>[4Fe-4S] cluster</name>
        <dbReference type="ChEBI" id="CHEBI:49883"/>
    </cofactor>
</comment>
<gene>
    <name evidence="16" type="ordered locus">Tgr7_0992</name>
</gene>
<dbReference type="GO" id="GO:0016651">
    <property type="term" value="F:oxidoreductase activity, acting on NAD(P)H"/>
    <property type="evidence" value="ECO:0007669"/>
    <property type="project" value="InterPro"/>
</dbReference>
<evidence type="ECO:0000313" key="17">
    <source>
        <dbReference type="Proteomes" id="UP000002383"/>
    </source>
</evidence>
<keyword evidence="7 13" id="KW-1278">Translocase</keyword>
<dbReference type="RefSeq" id="WP_012637564.1">
    <property type="nucleotide sequence ID" value="NC_011901.1"/>
</dbReference>
<dbReference type="NCBIfam" id="TIGR01973">
    <property type="entry name" value="NuoG"/>
    <property type="match status" value="1"/>
</dbReference>
<sequence length="791" mass="84219">MSQDLVNIEINGIPLQARKGAMLIEVADEAGIKIPRFCYHKKLSVAANCRMCLVEVEKAPKPLPACATPVMDGMKAFTQSPKALAAQKGTMEFLLINHPLDCPICDQGGECELQDVAMGYGEDVSRYSEAKRVVKDKDIGPLIATEMTRCIHCTRCVRFGEEIAGIRELGATGRGEFMQIGTYIEKSVSSEMSGNVIDLCPVGALTAKPSRYTARPWELVQHATVAPHDSIGSNLFLHTREGRVMRAVPRDNEAVNETWISDRDRFSYTGLYADDRLTTPMVKDNGKWVATDWETALARTVEGLKGTAASEIGALLSPHASLEELYLAQKLLRGLGVSAIDHRLRQGDFAHGDADPVFPYLGLPVADLENLNAALLVASNVRKEQPIAAHRLRKAGLKGARLMAINTRDYGFAFPVTAQCITDPHGMVGVLAGVAGAALKAAGAKAPASLAKIIDAAEIDETTRAMAEQLKAGEQAVVLLGSQAFAHPRFSLLRALAAVVAEHTGAALGYLPEAANSAGAWLAGAVPHRGPAGERLVSSGLDAQAMLDKPRQAYVLLGVEPDLDCADGVRAREAIEGANFVVSLNAFASEATRNLADVLLPIATFAETSGTFVNAEGRWQSFQGVARPLGEARPGWKVLRVLGNMAGLNGFEHVSSENVRDELKGLFGADLSFDTGVSLEGAAFEAATVPTGLQRAGGVAIYALDPLVRRARPLQETADGRQAGAYISEAQARALDLLNTDRVLVRQNGRTATLDLVIDDGVAMGCVWIPAGMPETAALGAAFGPVELQKL</sequence>
<dbReference type="CDD" id="cd00207">
    <property type="entry name" value="fer2"/>
    <property type="match status" value="1"/>
</dbReference>
<dbReference type="InterPro" id="IPR000283">
    <property type="entry name" value="NADH_UbQ_OxRdtase_75kDa_su_CS"/>
</dbReference>
<dbReference type="FunFam" id="3.30.70.20:FF:000002">
    <property type="entry name" value="NADH-ubiquinone oxidoreductase 75 kDa subunit"/>
    <property type="match status" value="1"/>
</dbReference>
<dbReference type="CDD" id="cd02772">
    <property type="entry name" value="MopB_NDH-1_NuoG2"/>
    <property type="match status" value="1"/>
</dbReference>
<dbReference type="SUPFAM" id="SSF54862">
    <property type="entry name" value="4Fe-4S ferredoxins"/>
    <property type="match status" value="1"/>
</dbReference>
<dbReference type="EMBL" id="CP001339">
    <property type="protein sequence ID" value="ACL72080.1"/>
    <property type="molecule type" value="Genomic_DNA"/>
</dbReference>
<proteinExistence type="inferred from homology"/>
<comment type="function">
    <text evidence="13">NDH-1 shuttles electrons from NADH, via FMN and iron-sulfur (Fe-S) centers, to quinones in the respiratory chain. Couples the redox reaction to proton translocation (for every two electrons transferred, four hydrogen ions are translocated across the cytoplasmic membrane), and thus conserves the redox energy in a proton gradient.</text>
</comment>
<evidence type="ECO:0000256" key="13">
    <source>
        <dbReference type="RuleBase" id="RU003525"/>
    </source>
</evidence>
<evidence type="ECO:0000256" key="3">
    <source>
        <dbReference type="ARBA" id="ARBA00022485"/>
    </source>
</evidence>
<keyword evidence="10 13" id="KW-0520">NAD</keyword>
<keyword evidence="9 13" id="KW-0411">Iron-sulfur</keyword>
<accession>B8GNZ1</accession>
<evidence type="ECO:0000256" key="12">
    <source>
        <dbReference type="ARBA" id="ARBA00047712"/>
    </source>
</evidence>
<dbReference type="Pfam" id="PF13510">
    <property type="entry name" value="Fer2_4"/>
    <property type="match status" value="1"/>
</dbReference>
<comment type="cofactor">
    <cofactor evidence="13">
        <name>[2Fe-2S] cluster</name>
        <dbReference type="ChEBI" id="CHEBI:190135"/>
    </cofactor>
    <text evidence="13">Binds 1 [2Fe-2S] cluster per subunit.</text>
</comment>
<dbReference type="PROSITE" id="PS00643">
    <property type="entry name" value="COMPLEX1_75K_3"/>
    <property type="match status" value="1"/>
</dbReference>
<evidence type="ECO:0000256" key="7">
    <source>
        <dbReference type="ARBA" id="ARBA00022967"/>
    </source>
</evidence>
<dbReference type="HOGENOM" id="CLU_000422_11_6_6"/>
<dbReference type="Gene3D" id="3.10.20.740">
    <property type="match status" value="1"/>
</dbReference>
<dbReference type="SUPFAM" id="SSF54292">
    <property type="entry name" value="2Fe-2S ferredoxin-like"/>
    <property type="match status" value="1"/>
</dbReference>
<feature type="domain" description="4Fe-4S Mo/W bis-MGD-type" evidence="14">
    <location>
        <begin position="219"/>
        <end position="275"/>
    </location>
</feature>
<evidence type="ECO:0000256" key="1">
    <source>
        <dbReference type="ARBA" id="ARBA00001966"/>
    </source>
</evidence>
<comment type="similarity">
    <text evidence="2 13">Belongs to the complex I 75 kDa subunit family.</text>
</comment>
<dbReference type="SUPFAM" id="SSF53706">
    <property type="entry name" value="Formate dehydrogenase/DMSO reductase, domains 1-3"/>
    <property type="match status" value="1"/>
</dbReference>
<dbReference type="GO" id="GO:0046872">
    <property type="term" value="F:metal ion binding"/>
    <property type="evidence" value="ECO:0007669"/>
    <property type="project" value="UniProtKB-UniRule"/>
</dbReference>
<dbReference type="KEGG" id="tgr:Tgr7_0992"/>
<organism evidence="16 17">
    <name type="scientific">Thioalkalivibrio sulfidiphilus (strain HL-EbGR7)</name>
    <dbReference type="NCBI Taxonomy" id="396588"/>
    <lineage>
        <taxon>Bacteria</taxon>
        <taxon>Pseudomonadati</taxon>
        <taxon>Pseudomonadota</taxon>
        <taxon>Gammaproteobacteria</taxon>
        <taxon>Chromatiales</taxon>
        <taxon>Ectothiorhodospiraceae</taxon>
        <taxon>Thioalkalivibrio</taxon>
    </lineage>
</organism>
<keyword evidence="17" id="KW-1185">Reference proteome</keyword>
<dbReference type="Proteomes" id="UP000002383">
    <property type="component" value="Chromosome"/>
</dbReference>
<evidence type="ECO:0000256" key="8">
    <source>
        <dbReference type="ARBA" id="ARBA00023004"/>
    </source>
</evidence>
<dbReference type="OrthoDB" id="9810782at2"/>
<dbReference type="InterPro" id="IPR009010">
    <property type="entry name" value="Asp_de-COase-like_dom_sf"/>
</dbReference>
<dbReference type="PROSITE" id="PS51839">
    <property type="entry name" value="4FE4S_HC3"/>
    <property type="match status" value="1"/>
</dbReference>
<evidence type="ECO:0000256" key="10">
    <source>
        <dbReference type="ARBA" id="ARBA00023027"/>
    </source>
</evidence>
<dbReference type="Pfam" id="PF22117">
    <property type="entry name" value="Fer4_Nqo3"/>
    <property type="match status" value="1"/>
</dbReference>
<dbReference type="AlphaFoldDB" id="B8GNZ1"/>
<dbReference type="eggNOG" id="COG1034">
    <property type="taxonomic scope" value="Bacteria"/>
</dbReference>
<dbReference type="GO" id="GO:0016020">
    <property type="term" value="C:membrane"/>
    <property type="evidence" value="ECO:0007669"/>
    <property type="project" value="InterPro"/>
</dbReference>
<dbReference type="InterPro" id="IPR036010">
    <property type="entry name" value="2Fe-2S_ferredoxin-like_sf"/>
</dbReference>
<dbReference type="GO" id="GO:0008137">
    <property type="term" value="F:NADH dehydrogenase (ubiquinone) activity"/>
    <property type="evidence" value="ECO:0007669"/>
    <property type="project" value="UniProtKB-UniRule"/>
</dbReference>
<dbReference type="InterPro" id="IPR050123">
    <property type="entry name" value="Prok_molybdopt-oxidoreductase"/>
</dbReference>
<dbReference type="Pfam" id="PF22151">
    <property type="entry name" value="Fer4_NDSU1"/>
    <property type="match status" value="1"/>
</dbReference>
<dbReference type="PANTHER" id="PTHR43105">
    <property type="entry name" value="RESPIRATORY NITRATE REDUCTASE"/>
    <property type="match status" value="1"/>
</dbReference>
<dbReference type="Gene3D" id="3.30.70.20">
    <property type="match status" value="1"/>
</dbReference>
<dbReference type="SMART" id="SM00929">
    <property type="entry name" value="NADH-G_4Fe-4S_3"/>
    <property type="match status" value="1"/>
</dbReference>
<dbReference type="GO" id="GO:0042773">
    <property type="term" value="P:ATP synthesis coupled electron transport"/>
    <property type="evidence" value="ECO:0007669"/>
    <property type="project" value="InterPro"/>
</dbReference>
<dbReference type="Gene3D" id="3.30.200.210">
    <property type="match status" value="1"/>
</dbReference>
<dbReference type="GO" id="GO:0051537">
    <property type="term" value="F:2 iron, 2 sulfur cluster binding"/>
    <property type="evidence" value="ECO:0007669"/>
    <property type="project" value="UniProtKB-UniRule"/>
</dbReference>
<evidence type="ECO:0000313" key="16">
    <source>
        <dbReference type="EMBL" id="ACL72080.1"/>
    </source>
</evidence>
<evidence type="ECO:0000256" key="6">
    <source>
        <dbReference type="ARBA" id="ARBA00022723"/>
    </source>
</evidence>